<dbReference type="InterPro" id="IPR037930">
    <property type="entry name" value="Tom40"/>
</dbReference>
<dbReference type="Gene3D" id="2.40.160.10">
    <property type="entry name" value="Porin"/>
    <property type="match status" value="1"/>
</dbReference>
<sequence length="337" mass="37452">MGGGPSKPEELARNEELPNAQLPHRAAAFAQAQAAATGLAPPPPATQRLIDYKRLPSPVRYEELQKEAYMSLKPELFEGLRFDFTKPLNQNFGISHNIFLGNVEVPAQSQSVVKVSHGTYEFGANLISNQGNFMIGRIQTDGRLMGRAKYDINSMFSLKAQLSLSEPEMSQGMIDIDAKGSDWNSQLKLGNQSFYGLNYFQSVTPHLSMGGEMFWLGKQRKSGVGFAARWQNEFGHTATGQVASTGLANLTYLHKVSDKICLASDFMWNWNMREATASFGYDYIFRQGRLRGRIDTDGKIGALLEERINVAVTFSLSAEVDHVRKDYKFGFGLTLGE</sequence>
<evidence type="ECO:0000256" key="12">
    <source>
        <dbReference type="ARBA" id="ARBA00058612"/>
    </source>
</evidence>
<dbReference type="GO" id="GO:0005741">
    <property type="term" value="C:mitochondrial outer membrane"/>
    <property type="evidence" value="ECO:0007669"/>
    <property type="project" value="UniProtKB-SubCell"/>
</dbReference>
<evidence type="ECO:0000256" key="3">
    <source>
        <dbReference type="ARBA" id="ARBA00022448"/>
    </source>
</evidence>
<comment type="subcellular location">
    <subcellularLocation>
        <location evidence="1">Mitochondrion outer membrane</location>
        <topology evidence="1">Multi-pass membrane protein</topology>
    </subcellularLocation>
</comment>
<keyword evidence="7" id="KW-0653">Protein transport</keyword>
<dbReference type="InterPro" id="IPR023614">
    <property type="entry name" value="Porin_dom_sf"/>
</dbReference>
<reference evidence="14 15" key="1">
    <citation type="journal article" date="2024" name="Nat. Commun.">
        <title>Phylogenomics reveals the evolutionary origins of lichenization in chlorophyte algae.</title>
        <authorList>
            <person name="Puginier C."/>
            <person name="Libourel C."/>
            <person name="Otte J."/>
            <person name="Skaloud P."/>
            <person name="Haon M."/>
            <person name="Grisel S."/>
            <person name="Petersen M."/>
            <person name="Berrin J.G."/>
            <person name="Delaux P.M."/>
            <person name="Dal Grande F."/>
            <person name="Keller J."/>
        </authorList>
    </citation>
    <scope>NUCLEOTIDE SEQUENCE [LARGE SCALE GENOMIC DNA]</scope>
    <source>
        <strain evidence="14 15">SAG 2036</strain>
    </source>
</reference>
<keyword evidence="5" id="KW-0812">Transmembrane</keyword>
<evidence type="ECO:0000256" key="5">
    <source>
        <dbReference type="ARBA" id="ARBA00022692"/>
    </source>
</evidence>
<dbReference type="Proteomes" id="UP001465755">
    <property type="component" value="Unassembled WGS sequence"/>
</dbReference>
<evidence type="ECO:0000256" key="13">
    <source>
        <dbReference type="SAM" id="MobiDB-lite"/>
    </source>
</evidence>
<evidence type="ECO:0000256" key="2">
    <source>
        <dbReference type="ARBA" id="ARBA00010510"/>
    </source>
</evidence>
<keyword evidence="11" id="KW-0472">Membrane</keyword>
<dbReference type="GO" id="GO:0008320">
    <property type="term" value="F:protein transmembrane transporter activity"/>
    <property type="evidence" value="ECO:0007669"/>
    <property type="project" value="InterPro"/>
</dbReference>
<comment type="similarity">
    <text evidence="2">Belongs to the Tom40 family.</text>
</comment>
<evidence type="ECO:0000256" key="9">
    <source>
        <dbReference type="ARBA" id="ARBA00023065"/>
    </source>
</evidence>
<evidence type="ECO:0000256" key="11">
    <source>
        <dbReference type="ARBA" id="ARBA00023136"/>
    </source>
</evidence>
<evidence type="ECO:0000256" key="4">
    <source>
        <dbReference type="ARBA" id="ARBA00022452"/>
    </source>
</evidence>
<feature type="region of interest" description="Disordered" evidence="13">
    <location>
        <begin position="1"/>
        <end position="23"/>
    </location>
</feature>
<dbReference type="PANTHER" id="PTHR10802">
    <property type="entry name" value="MITOCHONDRIAL IMPORT RECEPTOR SUBUNIT TOM40"/>
    <property type="match status" value="1"/>
</dbReference>
<dbReference type="Pfam" id="PF01459">
    <property type="entry name" value="Porin_3"/>
    <property type="match status" value="1"/>
</dbReference>
<keyword evidence="15" id="KW-1185">Reference proteome</keyword>
<evidence type="ECO:0000313" key="15">
    <source>
        <dbReference type="Proteomes" id="UP001465755"/>
    </source>
</evidence>
<keyword evidence="4" id="KW-1134">Transmembrane beta strand</keyword>
<feature type="compositionally biased region" description="Basic and acidic residues" evidence="13">
    <location>
        <begin position="7"/>
        <end position="16"/>
    </location>
</feature>
<dbReference type="AlphaFoldDB" id="A0AAW1P4U3"/>
<comment type="function">
    <text evidence="12">Central component of the receptor complex responsible for the recognition and translocation of cytosolically synthesized mitochondrial preproteins. Together with TOM22 functions as the transit peptide receptor at the surface of the mitochondrion outer membrane and facilitates the movement of preproteins into the translocation pore. Directly involved in the pore formation.</text>
</comment>
<dbReference type="CDD" id="cd07305">
    <property type="entry name" value="Porin3_Tom40"/>
    <property type="match status" value="1"/>
</dbReference>
<name>A0AAW1P4U3_9CHLO</name>
<dbReference type="InterPro" id="IPR027246">
    <property type="entry name" value="Porin_Euk/Tom40"/>
</dbReference>
<gene>
    <name evidence="14" type="ORF">WJX73_005138</name>
</gene>
<evidence type="ECO:0000313" key="14">
    <source>
        <dbReference type="EMBL" id="KAK9803219.1"/>
    </source>
</evidence>
<evidence type="ECO:0008006" key="16">
    <source>
        <dbReference type="Google" id="ProtNLM"/>
    </source>
</evidence>
<keyword evidence="3" id="KW-0813">Transport</keyword>
<organism evidence="14 15">
    <name type="scientific">Symbiochloris irregularis</name>
    <dbReference type="NCBI Taxonomy" id="706552"/>
    <lineage>
        <taxon>Eukaryota</taxon>
        <taxon>Viridiplantae</taxon>
        <taxon>Chlorophyta</taxon>
        <taxon>core chlorophytes</taxon>
        <taxon>Trebouxiophyceae</taxon>
        <taxon>Trebouxiales</taxon>
        <taxon>Trebouxiaceae</taxon>
        <taxon>Symbiochloris</taxon>
    </lineage>
</organism>
<dbReference type="FunFam" id="2.40.160.10:FF:000010">
    <property type="entry name" value="Mitochondrial import receptor subunit TOM40-1"/>
    <property type="match status" value="1"/>
</dbReference>
<keyword evidence="9" id="KW-0406">Ion transport</keyword>
<evidence type="ECO:0000256" key="6">
    <source>
        <dbReference type="ARBA" id="ARBA00022787"/>
    </source>
</evidence>
<keyword evidence="6" id="KW-1000">Mitochondrion outer membrane</keyword>
<dbReference type="GO" id="GO:0006811">
    <property type="term" value="P:monoatomic ion transport"/>
    <property type="evidence" value="ECO:0007669"/>
    <property type="project" value="UniProtKB-KW"/>
</dbReference>
<protein>
    <recommendedName>
        <fullName evidence="16">Mitochondrial import receptor subunit TOM40</fullName>
    </recommendedName>
</protein>
<keyword evidence="8" id="KW-0007">Acetylation</keyword>
<accession>A0AAW1P4U3</accession>
<comment type="caution">
    <text evidence="14">The sequence shown here is derived from an EMBL/GenBank/DDBJ whole genome shotgun (WGS) entry which is preliminary data.</text>
</comment>
<evidence type="ECO:0000256" key="8">
    <source>
        <dbReference type="ARBA" id="ARBA00022990"/>
    </source>
</evidence>
<evidence type="ECO:0000256" key="7">
    <source>
        <dbReference type="ARBA" id="ARBA00022927"/>
    </source>
</evidence>
<evidence type="ECO:0000256" key="1">
    <source>
        <dbReference type="ARBA" id="ARBA00004374"/>
    </source>
</evidence>
<proteinExistence type="inferred from homology"/>
<keyword evidence="10" id="KW-0496">Mitochondrion</keyword>
<dbReference type="GO" id="GO:0030150">
    <property type="term" value="P:protein import into mitochondrial matrix"/>
    <property type="evidence" value="ECO:0007669"/>
    <property type="project" value="InterPro"/>
</dbReference>
<evidence type="ECO:0000256" key="10">
    <source>
        <dbReference type="ARBA" id="ARBA00023128"/>
    </source>
</evidence>
<dbReference type="EMBL" id="JALJOQ010000061">
    <property type="protein sequence ID" value="KAK9803219.1"/>
    <property type="molecule type" value="Genomic_DNA"/>
</dbReference>